<feature type="domain" description="DUF2433" evidence="1">
    <location>
        <begin position="3"/>
        <end position="53"/>
    </location>
</feature>
<dbReference type="Proteomes" id="UP000182345">
    <property type="component" value="Unassembled WGS sequence"/>
</dbReference>
<dbReference type="InterPro" id="IPR018829">
    <property type="entry name" value="DUF2433"/>
</dbReference>
<evidence type="ECO:0000259" key="1">
    <source>
        <dbReference type="Pfam" id="PF10360"/>
    </source>
</evidence>
<proteinExistence type="predicted"/>
<name>A0A1J4RUL3_9BACT</name>
<evidence type="ECO:0000313" key="3">
    <source>
        <dbReference type="Proteomes" id="UP000182345"/>
    </source>
</evidence>
<dbReference type="EMBL" id="MNUK01000066">
    <property type="protein sequence ID" value="OIN90567.1"/>
    <property type="molecule type" value="Genomic_DNA"/>
</dbReference>
<sequence>MTSIEAFRTKINNDKEKFKGVWERVAAEVKNLILKEKKIVDKEAALQLLDSADFKQEATKIWGDPYLATSDDEKILAQGVLIRLKQKLDN</sequence>
<gene>
    <name evidence="2" type="ORF">AUJ42_02900</name>
</gene>
<evidence type="ECO:0000313" key="2">
    <source>
        <dbReference type="EMBL" id="OIN90567.1"/>
    </source>
</evidence>
<protein>
    <recommendedName>
        <fullName evidence="1">DUF2433 domain-containing protein</fullName>
    </recommendedName>
</protein>
<dbReference type="AlphaFoldDB" id="A0A1J4RUL3"/>
<reference evidence="2 3" key="1">
    <citation type="journal article" date="2016" name="Environ. Microbiol.">
        <title>Genomic resolution of a cold subsurface aquifer community provides metabolic insights for novel microbes adapted to high CO concentrations.</title>
        <authorList>
            <person name="Probst A.J."/>
            <person name="Castelle C.J."/>
            <person name="Singh A."/>
            <person name="Brown C.T."/>
            <person name="Anantharaman K."/>
            <person name="Sharon I."/>
            <person name="Hug L.A."/>
            <person name="Burstein D."/>
            <person name="Emerson J.B."/>
            <person name="Thomas B.C."/>
            <person name="Banfield J.F."/>
        </authorList>
    </citation>
    <scope>NUCLEOTIDE SEQUENCE [LARGE SCALE GENOMIC DNA]</scope>
    <source>
        <strain evidence="2">CG1_02_44_10</strain>
    </source>
</reference>
<comment type="caution">
    <text evidence="2">The sequence shown here is derived from an EMBL/GenBank/DDBJ whole genome shotgun (WGS) entry which is preliminary data.</text>
</comment>
<organism evidence="2 3">
    <name type="scientific">Candidatus Collierbacteria bacterium CG1_02_44_10</name>
    <dbReference type="NCBI Taxonomy" id="1805087"/>
    <lineage>
        <taxon>Bacteria</taxon>
        <taxon>Candidatus Collieribacteriota</taxon>
    </lineage>
</organism>
<dbReference type="Pfam" id="PF10360">
    <property type="entry name" value="DUF2433"/>
    <property type="match status" value="1"/>
</dbReference>
<accession>A0A1J4RUL3</accession>